<proteinExistence type="predicted"/>
<name>A0A914YZV4_9BILA</name>
<feature type="signal peptide" evidence="1">
    <location>
        <begin position="1"/>
        <end position="19"/>
    </location>
</feature>
<protein>
    <submittedName>
        <fullName evidence="3">Uncharacterized protein</fullName>
    </submittedName>
</protein>
<evidence type="ECO:0000313" key="2">
    <source>
        <dbReference type="Proteomes" id="UP000887577"/>
    </source>
</evidence>
<dbReference type="AlphaFoldDB" id="A0A914YZV4"/>
<dbReference type="InterPro" id="IPR042097">
    <property type="entry name" value="Aminopeptidase_N-like_N_sf"/>
</dbReference>
<accession>A0A914YZV4</accession>
<dbReference type="Proteomes" id="UP000887577">
    <property type="component" value="Unplaced"/>
</dbReference>
<organism evidence="2 3">
    <name type="scientific">Panagrolaimus superbus</name>
    <dbReference type="NCBI Taxonomy" id="310955"/>
    <lineage>
        <taxon>Eukaryota</taxon>
        <taxon>Metazoa</taxon>
        <taxon>Ecdysozoa</taxon>
        <taxon>Nematoda</taxon>
        <taxon>Chromadorea</taxon>
        <taxon>Rhabditida</taxon>
        <taxon>Tylenchina</taxon>
        <taxon>Panagrolaimomorpha</taxon>
        <taxon>Panagrolaimoidea</taxon>
        <taxon>Panagrolaimidae</taxon>
        <taxon>Panagrolaimus</taxon>
    </lineage>
</organism>
<evidence type="ECO:0000256" key="1">
    <source>
        <dbReference type="SAM" id="SignalP"/>
    </source>
</evidence>
<keyword evidence="2" id="KW-1185">Reference proteome</keyword>
<feature type="chain" id="PRO_5037915548" evidence="1">
    <location>
        <begin position="20"/>
        <end position="173"/>
    </location>
</feature>
<dbReference type="Gene3D" id="2.60.40.1730">
    <property type="entry name" value="tricorn interacting facor f3 domain"/>
    <property type="match status" value="1"/>
</dbReference>
<sequence length="173" mass="19616">MLKLLLLYIFITVIQYSAAGVLPLTSEKQTSDQLPTLIPLRYDLQIQLPTAAPEDDLIPAFFGTIKIDFQLSRPIFAKYQFYPTVTSFQHQLLFRPNQRPTGAEIRLNALRLSNFENVTLEGNGHSFNITAITVEKDEVVFHVPEPALSQGRYSLSIGRYSGVITYTKGVFYR</sequence>
<reference evidence="3" key="1">
    <citation type="submission" date="2022-11" db="UniProtKB">
        <authorList>
            <consortium name="WormBaseParasite"/>
        </authorList>
    </citation>
    <scope>IDENTIFICATION</scope>
</reference>
<keyword evidence="1" id="KW-0732">Signal</keyword>
<dbReference type="WBParaSite" id="PSU_v2.g6024.t1">
    <property type="protein sequence ID" value="PSU_v2.g6024.t1"/>
    <property type="gene ID" value="PSU_v2.g6024"/>
</dbReference>
<evidence type="ECO:0000313" key="3">
    <source>
        <dbReference type="WBParaSite" id="PSU_v2.g6024.t1"/>
    </source>
</evidence>